<feature type="region of interest" description="Disordered" evidence="1">
    <location>
        <begin position="1"/>
        <end position="28"/>
    </location>
</feature>
<dbReference type="EMBL" id="JAPQKI010000002">
    <property type="protein sequence ID" value="KAJ5111059.1"/>
    <property type="molecule type" value="Genomic_DNA"/>
</dbReference>
<organism evidence="2 3">
    <name type="scientific">Penicillium argentinense</name>
    <dbReference type="NCBI Taxonomy" id="1131581"/>
    <lineage>
        <taxon>Eukaryota</taxon>
        <taxon>Fungi</taxon>
        <taxon>Dikarya</taxon>
        <taxon>Ascomycota</taxon>
        <taxon>Pezizomycotina</taxon>
        <taxon>Eurotiomycetes</taxon>
        <taxon>Eurotiomycetidae</taxon>
        <taxon>Eurotiales</taxon>
        <taxon>Aspergillaceae</taxon>
        <taxon>Penicillium</taxon>
    </lineage>
</organism>
<dbReference type="AlphaFoldDB" id="A0A9W9KLE5"/>
<evidence type="ECO:0000313" key="3">
    <source>
        <dbReference type="Proteomes" id="UP001149074"/>
    </source>
</evidence>
<sequence>MEHTSNSPPAGEAAPAIAGTLMPNPDQGHAPGQWSVLMWIHLPDGHSLTGWTTSPINQGQLNALLAAPPTQLPSYVRTWSPGVVPGGTQSHSQPSARLAPQASPANAAAHPWNAHIEHYLGERPVNGYPVRVILVGANFTWRPFSLDNVDTNSFARKIREFYRNGSEISAVSFQCNGFPKRMVKLGIIDEFEIMREDMEAMAAHVPYRVDVYVHPWEPVGPFTQN</sequence>
<feature type="compositionally biased region" description="Low complexity" evidence="1">
    <location>
        <begin position="8"/>
        <end position="19"/>
    </location>
</feature>
<name>A0A9W9KLE5_9EURO</name>
<gene>
    <name evidence="2" type="ORF">N7532_001594</name>
</gene>
<protein>
    <submittedName>
        <fullName evidence="2">Uncharacterized protein</fullName>
    </submittedName>
</protein>
<reference evidence="2" key="2">
    <citation type="journal article" date="2023" name="IMA Fungus">
        <title>Comparative genomic study of the Penicillium genus elucidates a diverse pangenome and 15 lateral gene transfer events.</title>
        <authorList>
            <person name="Petersen C."/>
            <person name="Sorensen T."/>
            <person name="Nielsen M.R."/>
            <person name="Sondergaard T.E."/>
            <person name="Sorensen J.L."/>
            <person name="Fitzpatrick D.A."/>
            <person name="Frisvad J.C."/>
            <person name="Nielsen K.L."/>
        </authorList>
    </citation>
    <scope>NUCLEOTIDE SEQUENCE</scope>
    <source>
        <strain evidence="2">IBT 30761</strain>
    </source>
</reference>
<reference evidence="2" key="1">
    <citation type="submission" date="2022-11" db="EMBL/GenBank/DDBJ databases">
        <authorList>
            <person name="Petersen C."/>
        </authorList>
    </citation>
    <scope>NUCLEOTIDE SEQUENCE</scope>
    <source>
        <strain evidence="2">IBT 30761</strain>
    </source>
</reference>
<comment type="caution">
    <text evidence="2">The sequence shown here is derived from an EMBL/GenBank/DDBJ whole genome shotgun (WGS) entry which is preliminary data.</text>
</comment>
<accession>A0A9W9KLE5</accession>
<dbReference type="RefSeq" id="XP_056479129.1">
    <property type="nucleotide sequence ID" value="XM_056614088.1"/>
</dbReference>
<dbReference type="Proteomes" id="UP001149074">
    <property type="component" value="Unassembled WGS sequence"/>
</dbReference>
<evidence type="ECO:0000256" key="1">
    <source>
        <dbReference type="SAM" id="MobiDB-lite"/>
    </source>
</evidence>
<proteinExistence type="predicted"/>
<evidence type="ECO:0000313" key="2">
    <source>
        <dbReference type="EMBL" id="KAJ5111059.1"/>
    </source>
</evidence>
<dbReference type="GeneID" id="81353067"/>
<keyword evidence="3" id="KW-1185">Reference proteome</keyword>